<dbReference type="AlphaFoldDB" id="A0A553PCM3"/>
<feature type="compositionally biased region" description="Basic and acidic residues" evidence="1">
    <location>
        <begin position="95"/>
        <end position="110"/>
    </location>
</feature>
<feature type="compositionally biased region" description="Low complexity" evidence="1">
    <location>
        <begin position="67"/>
        <end position="78"/>
    </location>
</feature>
<feature type="compositionally biased region" description="Basic residues" evidence="1">
    <location>
        <begin position="79"/>
        <end position="94"/>
    </location>
</feature>
<feature type="compositionally biased region" description="Basic residues" evidence="1">
    <location>
        <begin position="8"/>
        <end position="30"/>
    </location>
</feature>
<gene>
    <name evidence="2" type="ORF">TCAL_00707</name>
</gene>
<feature type="compositionally biased region" description="Basic and acidic residues" evidence="1">
    <location>
        <begin position="31"/>
        <end position="58"/>
    </location>
</feature>
<comment type="caution">
    <text evidence="2">The sequence shown here is derived from an EMBL/GenBank/DDBJ whole genome shotgun (WGS) entry which is preliminary data.</text>
</comment>
<feature type="region of interest" description="Disordered" evidence="1">
    <location>
        <begin position="146"/>
        <end position="181"/>
    </location>
</feature>
<dbReference type="Proteomes" id="UP000318571">
    <property type="component" value="Chromosome 2"/>
</dbReference>
<reference evidence="2 3" key="1">
    <citation type="journal article" date="2018" name="Nat. Ecol. Evol.">
        <title>Genomic signatures of mitonuclear coevolution across populations of Tigriopus californicus.</title>
        <authorList>
            <person name="Barreto F.S."/>
            <person name="Watson E.T."/>
            <person name="Lima T.G."/>
            <person name="Willett C.S."/>
            <person name="Edmands S."/>
            <person name="Li W."/>
            <person name="Burton R.S."/>
        </authorList>
    </citation>
    <scope>NUCLEOTIDE SEQUENCE [LARGE SCALE GENOMIC DNA]</scope>
    <source>
        <strain evidence="2 3">San Diego</strain>
    </source>
</reference>
<feature type="region of interest" description="Disordered" evidence="1">
    <location>
        <begin position="1"/>
        <end position="123"/>
    </location>
</feature>
<protein>
    <submittedName>
        <fullName evidence="2">Uncharacterized protein</fullName>
    </submittedName>
</protein>
<organism evidence="2 3">
    <name type="scientific">Tigriopus californicus</name>
    <name type="common">Marine copepod</name>
    <dbReference type="NCBI Taxonomy" id="6832"/>
    <lineage>
        <taxon>Eukaryota</taxon>
        <taxon>Metazoa</taxon>
        <taxon>Ecdysozoa</taxon>
        <taxon>Arthropoda</taxon>
        <taxon>Crustacea</taxon>
        <taxon>Multicrustacea</taxon>
        <taxon>Hexanauplia</taxon>
        <taxon>Copepoda</taxon>
        <taxon>Harpacticoida</taxon>
        <taxon>Harpacticidae</taxon>
        <taxon>Tigriopus</taxon>
    </lineage>
</organism>
<name>A0A553PCM3_TIGCA</name>
<feature type="compositionally biased region" description="Polar residues" evidence="1">
    <location>
        <begin position="164"/>
        <end position="179"/>
    </location>
</feature>
<evidence type="ECO:0000313" key="3">
    <source>
        <dbReference type="Proteomes" id="UP000318571"/>
    </source>
</evidence>
<dbReference type="EMBL" id="VCGU01000005">
    <property type="protein sequence ID" value="TRY75429.1"/>
    <property type="molecule type" value="Genomic_DNA"/>
</dbReference>
<accession>A0A553PCM3</accession>
<proteinExistence type="predicted"/>
<evidence type="ECO:0000313" key="2">
    <source>
        <dbReference type="EMBL" id="TRY75429.1"/>
    </source>
</evidence>
<evidence type="ECO:0000256" key="1">
    <source>
        <dbReference type="SAM" id="MobiDB-lite"/>
    </source>
</evidence>
<keyword evidence="3" id="KW-1185">Reference proteome</keyword>
<sequence>MANSGNSHRNRSRHPRGRNKVRGLATRRYKVSRESRKQGRWAWREETRSYHDNASKNKERQRRRSRTPSSSPSPTRRSSTSKKSNRSPTRARARRSGERSYSESSEKSIDIIRPIRPGRHEPTSPIDLNIVCGNVTLALHNCPPQFPKRANSQEPSVLDKGVTPRNTETPIDSPSSPNPASEELYASALKAHGVPDGFQRMSLTFAGRISVVKDYSDSTCRKIALRMIQKWQQSNETYLSLSTRYLTNRKKEPEPDGNNNHYYGYNCLKTFPPMMKLRHELHDILASRDPRPRHASDDIHTSTLIHGLGTFMLHYLLKAIYTAVVFNLFAGCHHHPPFHGVDGIGHQARGNGHAPSQEEGVHPLGVIAQQDGLQRVVETEVESPVDEDTNTGDGETTVQTTDAIGLDGFHVAIDDSVELSLAATAGVGGQSSASIVYGLDK</sequence>